<name>A0AC35UBI4_9BILA</name>
<dbReference type="Proteomes" id="UP000095286">
    <property type="component" value="Unplaced"/>
</dbReference>
<organism evidence="1 2">
    <name type="scientific">Rhabditophanes sp. KR3021</name>
    <dbReference type="NCBI Taxonomy" id="114890"/>
    <lineage>
        <taxon>Eukaryota</taxon>
        <taxon>Metazoa</taxon>
        <taxon>Ecdysozoa</taxon>
        <taxon>Nematoda</taxon>
        <taxon>Chromadorea</taxon>
        <taxon>Rhabditida</taxon>
        <taxon>Tylenchina</taxon>
        <taxon>Panagrolaimomorpha</taxon>
        <taxon>Strongyloidoidea</taxon>
        <taxon>Alloionematidae</taxon>
        <taxon>Rhabditophanes</taxon>
    </lineage>
</organism>
<protein>
    <submittedName>
        <fullName evidence="2">C2H2-type domain-containing protein</fullName>
    </submittedName>
</protein>
<accession>A0AC35UBI4</accession>
<reference evidence="2" key="1">
    <citation type="submission" date="2016-11" db="UniProtKB">
        <authorList>
            <consortium name="WormBaseParasite"/>
        </authorList>
    </citation>
    <scope>IDENTIFICATION</scope>
    <source>
        <strain evidence="2">KR3021</strain>
    </source>
</reference>
<evidence type="ECO:0000313" key="1">
    <source>
        <dbReference type="Proteomes" id="UP000095286"/>
    </source>
</evidence>
<evidence type="ECO:0000313" key="2">
    <source>
        <dbReference type="WBParaSite" id="RSKR_0000932700.1"/>
    </source>
</evidence>
<dbReference type="WBParaSite" id="RSKR_0000932700.1">
    <property type="protein sequence ID" value="RSKR_0000932700.1"/>
    <property type="gene ID" value="RSKR_0000932700"/>
</dbReference>
<proteinExistence type="predicted"/>
<sequence length="552" mass="61214">MRESKDSENWKIGEQPEMNNNTLTSPDSFLLSLAASAAAQNPIFQPDLLTNNRDSRKRRRIVGNMDNTLDGLVARRAEVDPSAKLYQTETEAIELPDDDEETRRVETDPDVSTRMCSLCGYQGKWVSEMIRHKRVHTNERPFKCKYCNRTSKWKADLIRHVAKTHGIRVVSKYSRSKAFEVTRDGKGGSSPQISPNSSSSSCVSPTEFEEQLHITSTNDSIKGTKSFEKEGESGVSKAETTLATFKCTTCLYEQESFEAMTSHLEKVHGLPPFECTNCLKSFLQIGEAAEHCSLPHSICTATSIKINFTPLYTNNTKQQQHRTLLPDMSTLTSPTSLMSQSLSPSSTISSARSYDMLPISMGSGEMKCNNCPFKTASSEKMVSHQVGHETPKGPFNYKCIFCSWYAKKRSSVENHMLLHTPNPSNFMSEVEKNLITSASGEDIHRMNEATLIAASSIPNSLPIDSFCQQIANLQKSLQINPMISMLSALAATNSPQSSLLNNAQMSPATLLAPTNALSQPQNAFSSFNPMDQSSPSSALLAFHLYNMMFKKM</sequence>